<reference evidence="4" key="1">
    <citation type="submission" date="2012-02" db="EMBL/GenBank/DDBJ databases">
        <title>Genome sequencing of Giardia lamblia Genotypes A2 and B isolates (DH and GS) and comparative analysis with the genomes of Genotypes A1 and E (WB and Pig).</title>
        <authorList>
            <person name="Adam R."/>
            <person name="Dahlstrom E."/>
            <person name="Martens C."/>
            <person name="Bruno D."/>
            <person name="Barbian K."/>
            <person name="Porcella S.F."/>
            <person name="Nash T."/>
        </authorList>
    </citation>
    <scope>NUCLEOTIDE SEQUENCE</scope>
    <source>
        <strain evidence="4">GS</strain>
    </source>
</reference>
<evidence type="ECO:0000313" key="3">
    <source>
        <dbReference type="EMBL" id="ESU40521.1"/>
    </source>
</evidence>
<dbReference type="SMART" id="SM00261">
    <property type="entry name" value="FU"/>
    <property type="match status" value="4"/>
</dbReference>
<feature type="domain" description="BmKX" evidence="2">
    <location>
        <begin position="160"/>
        <end position="189"/>
    </location>
</feature>
<dbReference type="OrthoDB" id="19903at2759"/>
<dbReference type="PANTHER" id="PTHR23275">
    <property type="entry name" value="CABRIOLET.-RELATED"/>
    <property type="match status" value="1"/>
</dbReference>
<dbReference type="VEuPathDB" id="GiardiaDB:GL50803_0050116"/>
<comment type="caution">
    <text evidence="3">The sequence shown here is derived from an EMBL/GenBank/DDBJ whole genome shotgun (WGS) entry which is preliminary data.</text>
</comment>
<sequence length="401" mass="41080">MLFMGGCYDTHAAPGSGVCREARDGVCGWYKEESIRGVRETEESRAHDTSAEARGPRVRVSAKTRTRGQTGSGQCSVGTNGCAECDSSNTACARCEAGKRLEGSQCVDGIGVPLGRGLTADPKQCTNSQQCSSSGNNCLDVTIGGSSKEVCTKCENTHVPIDGACQPKDAQSAICTAGTDTNQGTCTACLGSYYLYSGGCYATCPDGTYADSSAHKCTACDGTCNTCSGAGTDKCTSCSTAENYLKLTDSSDGTGECVAKGACGTAHFEVEADKKCYPCGDSAHSGVDGCTTCAFSQVSGQSTLTCSVCTPDTKKPNKEGSRCFVCSVDGCSNCRKDGVCEACDGNKVSSGGSSCVTNCPENSTGNENACICNSRFAPSGDSCAASSRQPQHGRHCMNIGG</sequence>
<feature type="region of interest" description="Disordered" evidence="1">
    <location>
        <begin position="39"/>
        <end position="65"/>
    </location>
</feature>
<dbReference type="AlphaFoldDB" id="V6TP69"/>
<organism evidence="3 4">
    <name type="scientific">Giardia intestinalis</name>
    <name type="common">Giardia lamblia</name>
    <dbReference type="NCBI Taxonomy" id="5741"/>
    <lineage>
        <taxon>Eukaryota</taxon>
        <taxon>Metamonada</taxon>
        <taxon>Diplomonadida</taxon>
        <taxon>Hexamitidae</taxon>
        <taxon>Giardiinae</taxon>
        <taxon>Giardia</taxon>
    </lineage>
</organism>
<name>V6TP69_GIAIN</name>
<dbReference type="Pfam" id="PF09132">
    <property type="entry name" value="BmKX"/>
    <property type="match status" value="1"/>
</dbReference>
<evidence type="ECO:0000259" key="2">
    <source>
        <dbReference type="Pfam" id="PF09132"/>
    </source>
</evidence>
<dbReference type="InterPro" id="IPR006212">
    <property type="entry name" value="Furin_repeat"/>
</dbReference>
<gene>
    <name evidence="3" type="ORF">GSB_154725</name>
</gene>
<proteinExistence type="predicted"/>
<protein>
    <submittedName>
        <fullName evidence="3">Variant-specific surface protein</fullName>
    </submittedName>
</protein>
<dbReference type="EMBL" id="AHHH01000210">
    <property type="protein sequence ID" value="ESU40521.1"/>
    <property type="molecule type" value="Genomic_DNA"/>
</dbReference>
<dbReference type="VEuPathDB" id="GiardiaDB:QR46_4753"/>
<dbReference type="SUPFAM" id="SSF57184">
    <property type="entry name" value="Growth factor receptor domain"/>
    <property type="match status" value="3"/>
</dbReference>
<dbReference type="PANTHER" id="PTHR23275:SF100">
    <property type="entry name" value="EGF-LIKE DOMAIN-CONTAINING PROTEIN"/>
    <property type="match status" value="1"/>
</dbReference>
<feature type="compositionally biased region" description="Basic residues" evidence="1">
    <location>
        <begin position="56"/>
        <end position="65"/>
    </location>
</feature>
<dbReference type="Gene3D" id="2.10.220.10">
    <property type="entry name" value="Hormone Receptor, Insulin-like Growth Factor Receptor 1, Chain A, domain 2"/>
    <property type="match status" value="2"/>
</dbReference>
<dbReference type="InterPro" id="IPR009030">
    <property type="entry name" value="Growth_fac_rcpt_cys_sf"/>
</dbReference>
<reference evidence="3 4" key="2">
    <citation type="journal article" date="2013" name="Genome Biol. Evol.">
        <title>Genome sequencing of Giardia lamblia genotypes A2 and B isolates (DH and GS) and comparative analysis with the genomes of genotypes A1 and E (WB and Pig).</title>
        <authorList>
            <person name="Adam R.D."/>
            <person name="Dahlstrom E.W."/>
            <person name="Martens C.A."/>
            <person name="Bruno D.P."/>
            <person name="Barbian K.D."/>
            <person name="Ricklefs S.M."/>
            <person name="Hernandez M.M."/>
            <person name="Narla N.P."/>
            <person name="Patel R.B."/>
            <person name="Porcella S.F."/>
            <person name="Nash T.E."/>
        </authorList>
    </citation>
    <scope>NUCLEOTIDE SEQUENCE [LARGE SCALE GENOMIC DNA]</scope>
    <source>
        <strain evidence="3 4">GS</strain>
    </source>
</reference>
<evidence type="ECO:0000313" key="4">
    <source>
        <dbReference type="Proteomes" id="UP000018040"/>
    </source>
</evidence>
<feature type="compositionally biased region" description="Basic and acidic residues" evidence="1">
    <location>
        <begin position="39"/>
        <end position="55"/>
    </location>
</feature>
<dbReference type="InterPro" id="IPR015215">
    <property type="entry name" value="BmKX_dom"/>
</dbReference>
<dbReference type="VEuPathDB" id="GiardiaDB:DHA2_151975"/>
<dbReference type="Proteomes" id="UP000018040">
    <property type="component" value="Unassembled WGS sequence"/>
</dbReference>
<accession>V6TP69</accession>
<dbReference type="InterPro" id="IPR052798">
    <property type="entry name" value="Giardia_VSA"/>
</dbReference>
<evidence type="ECO:0000256" key="1">
    <source>
        <dbReference type="SAM" id="MobiDB-lite"/>
    </source>
</evidence>